<evidence type="ECO:0000256" key="1">
    <source>
        <dbReference type="SAM" id="Phobius"/>
    </source>
</evidence>
<gene>
    <name evidence="2" type="ORF">LENED_006785</name>
</gene>
<dbReference type="Proteomes" id="UP000188533">
    <property type="component" value="Unassembled WGS sequence"/>
</dbReference>
<proteinExistence type="predicted"/>
<organism evidence="2 3">
    <name type="scientific">Lentinula edodes</name>
    <name type="common">Shiitake mushroom</name>
    <name type="synonym">Lentinus edodes</name>
    <dbReference type="NCBI Taxonomy" id="5353"/>
    <lineage>
        <taxon>Eukaryota</taxon>
        <taxon>Fungi</taxon>
        <taxon>Dikarya</taxon>
        <taxon>Basidiomycota</taxon>
        <taxon>Agaricomycotina</taxon>
        <taxon>Agaricomycetes</taxon>
        <taxon>Agaricomycetidae</taxon>
        <taxon>Agaricales</taxon>
        <taxon>Marasmiineae</taxon>
        <taxon>Omphalotaceae</taxon>
        <taxon>Lentinula</taxon>
    </lineage>
</organism>
<feature type="transmembrane region" description="Helical" evidence="1">
    <location>
        <begin position="110"/>
        <end position="130"/>
    </location>
</feature>
<sequence>MSWKPHLHSHRRVVVLLVNILAFAFTLAPAVSAVKRNPPYITALGAIGAILSLGHVFARTIEAASSGVDGQRLKQIRLTWPLRHQCDRDCPNCSFPSTRHWPDNVFNVDIAYWVLLVPSFTMWIQMLSSLNPPPKERGFSILEG</sequence>
<dbReference type="AlphaFoldDB" id="A0A1Q3ECM7"/>
<protein>
    <submittedName>
        <fullName evidence="2">Uncharacterized protein</fullName>
    </submittedName>
</protein>
<dbReference type="EMBL" id="BDGU01000218">
    <property type="protein sequence ID" value="GAW04960.1"/>
    <property type="molecule type" value="Genomic_DNA"/>
</dbReference>
<keyword evidence="1" id="KW-1133">Transmembrane helix</keyword>
<evidence type="ECO:0000313" key="3">
    <source>
        <dbReference type="Proteomes" id="UP000188533"/>
    </source>
</evidence>
<keyword evidence="3" id="KW-1185">Reference proteome</keyword>
<name>A0A1Q3ECM7_LENED</name>
<reference evidence="2 3" key="2">
    <citation type="submission" date="2017-02" db="EMBL/GenBank/DDBJ databases">
        <title>A genome survey and senescence transcriptome analysis in Lentinula edodes.</title>
        <authorList>
            <person name="Sakamoto Y."/>
            <person name="Nakade K."/>
            <person name="Sato S."/>
            <person name="Yoshida Y."/>
            <person name="Miyazaki K."/>
            <person name="Natsume S."/>
            <person name="Konno N."/>
        </authorList>
    </citation>
    <scope>NUCLEOTIDE SEQUENCE [LARGE SCALE GENOMIC DNA]</scope>
    <source>
        <strain evidence="2 3">NBRC 111202</strain>
    </source>
</reference>
<keyword evidence="1" id="KW-0812">Transmembrane</keyword>
<evidence type="ECO:0000313" key="2">
    <source>
        <dbReference type="EMBL" id="GAW04960.1"/>
    </source>
</evidence>
<feature type="transmembrane region" description="Helical" evidence="1">
    <location>
        <begin position="40"/>
        <end position="58"/>
    </location>
</feature>
<reference evidence="2 3" key="1">
    <citation type="submission" date="2016-08" db="EMBL/GenBank/DDBJ databases">
        <authorList>
            <consortium name="Lentinula edodes genome sequencing consortium"/>
            <person name="Sakamoto Y."/>
            <person name="Nakade K."/>
            <person name="Sato S."/>
            <person name="Yoshida Y."/>
            <person name="Miyazaki K."/>
            <person name="Natsume S."/>
            <person name="Konno N."/>
        </authorList>
    </citation>
    <scope>NUCLEOTIDE SEQUENCE [LARGE SCALE GENOMIC DNA]</scope>
    <source>
        <strain evidence="2 3">NBRC 111202</strain>
    </source>
</reference>
<comment type="caution">
    <text evidence="2">The sequence shown here is derived from an EMBL/GenBank/DDBJ whole genome shotgun (WGS) entry which is preliminary data.</text>
</comment>
<feature type="transmembrane region" description="Helical" evidence="1">
    <location>
        <begin position="12"/>
        <end position="33"/>
    </location>
</feature>
<accession>A0A1Q3ECM7</accession>
<keyword evidence="1" id="KW-0472">Membrane</keyword>